<keyword evidence="2" id="KW-1185">Reference proteome</keyword>
<sequence length="101" mass="9812">MVKAGAQDGHGGVRGGLLITPITTVTSGISERDAGAASGLMNTTRQIGGAVGLAALVTVAATTAGTAASYRAVFVAIAVVCTAAFTLPAPHHREAADAPGK</sequence>
<protein>
    <recommendedName>
        <fullName evidence="3">MFS transporter</fullName>
    </recommendedName>
</protein>
<dbReference type="SUPFAM" id="SSF103473">
    <property type="entry name" value="MFS general substrate transporter"/>
    <property type="match status" value="1"/>
</dbReference>
<dbReference type="RefSeq" id="WP_248867242.1">
    <property type="nucleotide sequence ID" value="NZ_CP086322.1"/>
</dbReference>
<accession>A0ABY4MF62</accession>
<dbReference type="InterPro" id="IPR036259">
    <property type="entry name" value="MFS_trans_sf"/>
</dbReference>
<dbReference type="Proteomes" id="UP000830115">
    <property type="component" value="Chromosome"/>
</dbReference>
<dbReference type="Gene3D" id="1.20.1250.20">
    <property type="entry name" value="MFS general substrate transporter like domains"/>
    <property type="match status" value="1"/>
</dbReference>
<gene>
    <name evidence="1" type="ORF">K9S39_34695</name>
</gene>
<evidence type="ECO:0000313" key="1">
    <source>
        <dbReference type="EMBL" id="UQA96342.1"/>
    </source>
</evidence>
<dbReference type="EMBL" id="CP086322">
    <property type="protein sequence ID" value="UQA96342.1"/>
    <property type="molecule type" value="Genomic_DNA"/>
</dbReference>
<organism evidence="1 2">
    <name type="scientific">Streptomyces halobius</name>
    <dbReference type="NCBI Taxonomy" id="2879846"/>
    <lineage>
        <taxon>Bacteria</taxon>
        <taxon>Bacillati</taxon>
        <taxon>Actinomycetota</taxon>
        <taxon>Actinomycetes</taxon>
        <taxon>Kitasatosporales</taxon>
        <taxon>Streptomycetaceae</taxon>
        <taxon>Streptomyces</taxon>
    </lineage>
</organism>
<reference evidence="1" key="1">
    <citation type="submission" date="2021-10" db="EMBL/GenBank/DDBJ databases">
        <title>Streptomyces nigrumlapis sp.nov.,an antimicrobial producing actinobacterium isolated from Black Gobi rocks.</title>
        <authorList>
            <person name="Wen Y."/>
            <person name="Zhang W."/>
            <person name="Liu X.G."/>
        </authorList>
    </citation>
    <scope>NUCLEOTIDE SEQUENCE</scope>
    <source>
        <strain evidence="1">ST13-2-2</strain>
    </source>
</reference>
<evidence type="ECO:0008006" key="3">
    <source>
        <dbReference type="Google" id="ProtNLM"/>
    </source>
</evidence>
<proteinExistence type="predicted"/>
<evidence type="ECO:0000313" key="2">
    <source>
        <dbReference type="Proteomes" id="UP000830115"/>
    </source>
</evidence>
<name>A0ABY4MF62_9ACTN</name>